<organism evidence="1 2">
    <name type="scientific">Cuscuta europaea</name>
    <name type="common">European dodder</name>
    <dbReference type="NCBI Taxonomy" id="41803"/>
    <lineage>
        <taxon>Eukaryota</taxon>
        <taxon>Viridiplantae</taxon>
        <taxon>Streptophyta</taxon>
        <taxon>Embryophyta</taxon>
        <taxon>Tracheophyta</taxon>
        <taxon>Spermatophyta</taxon>
        <taxon>Magnoliopsida</taxon>
        <taxon>eudicotyledons</taxon>
        <taxon>Gunneridae</taxon>
        <taxon>Pentapetalae</taxon>
        <taxon>asterids</taxon>
        <taxon>lamiids</taxon>
        <taxon>Solanales</taxon>
        <taxon>Convolvulaceae</taxon>
        <taxon>Cuscuteae</taxon>
        <taxon>Cuscuta</taxon>
        <taxon>Cuscuta subgen. Cuscuta</taxon>
    </lineage>
</organism>
<accession>A0A9P0ZWM1</accession>
<dbReference type="EMBL" id="CAMAPE010000060">
    <property type="protein sequence ID" value="CAH9113168.1"/>
    <property type="molecule type" value="Genomic_DNA"/>
</dbReference>
<protein>
    <submittedName>
        <fullName evidence="1">Uncharacterized protein</fullName>
    </submittedName>
</protein>
<sequence length="55" mass="6687">MNCPEILPFYHEFRAEFSAFPDNEIDAMVDSNFVPWYKYQQMGRSNTWCEKKFKV</sequence>
<evidence type="ECO:0000313" key="1">
    <source>
        <dbReference type="EMBL" id="CAH9113168.1"/>
    </source>
</evidence>
<dbReference type="OrthoDB" id="1313673at2759"/>
<proteinExistence type="predicted"/>
<dbReference type="Proteomes" id="UP001152484">
    <property type="component" value="Unassembled WGS sequence"/>
</dbReference>
<reference evidence="1" key="1">
    <citation type="submission" date="2022-07" db="EMBL/GenBank/DDBJ databases">
        <authorList>
            <person name="Macas J."/>
            <person name="Novak P."/>
            <person name="Neumann P."/>
        </authorList>
    </citation>
    <scope>NUCLEOTIDE SEQUENCE</scope>
</reference>
<evidence type="ECO:0000313" key="2">
    <source>
        <dbReference type="Proteomes" id="UP001152484"/>
    </source>
</evidence>
<dbReference type="AlphaFoldDB" id="A0A9P0ZWM1"/>
<name>A0A9P0ZWM1_CUSEU</name>
<keyword evidence="2" id="KW-1185">Reference proteome</keyword>
<gene>
    <name evidence="1" type="ORF">CEURO_LOCUS19921</name>
</gene>
<comment type="caution">
    <text evidence="1">The sequence shown here is derived from an EMBL/GenBank/DDBJ whole genome shotgun (WGS) entry which is preliminary data.</text>
</comment>